<proteinExistence type="predicted"/>
<reference evidence="2 3" key="2">
    <citation type="submission" date="2024-05" db="EMBL/GenBank/DDBJ databases">
        <authorList>
            <person name="Chen Y."/>
            <person name="Shah S."/>
            <person name="Dougan E. K."/>
            <person name="Thang M."/>
            <person name="Chan C."/>
        </authorList>
    </citation>
    <scope>NUCLEOTIDE SEQUENCE [LARGE SCALE GENOMIC DNA]</scope>
</reference>
<comment type="caution">
    <text evidence="1">The sequence shown here is derived from an EMBL/GenBank/DDBJ whole genome shotgun (WGS) entry which is preliminary data.</text>
</comment>
<protein>
    <submittedName>
        <fullName evidence="1">Uncharacterized protein</fullName>
    </submittedName>
</protein>
<dbReference type="Proteomes" id="UP001152797">
    <property type="component" value="Unassembled WGS sequence"/>
</dbReference>
<sequence length="159" mass="17493">MEAELHRAGKKRKLQGIQQRLAHAEASTTANSAVHALLMTLLAKGIMSGVLAHEFARAAQEDLRRAREGIVYPDLEKLANLAQGRNLLRSVFAQLRKSTSLPEPTKIPMPYTDGWQDTASGRPAIGGGCHTTKLQRKVNVEEHLWHVAFGPFCSNCVET</sequence>
<evidence type="ECO:0000313" key="1">
    <source>
        <dbReference type="EMBL" id="CAI4004090.1"/>
    </source>
</evidence>
<dbReference type="EMBL" id="CAMXCT030003363">
    <property type="protein sequence ID" value="CAL4791402.1"/>
    <property type="molecule type" value="Genomic_DNA"/>
</dbReference>
<dbReference type="EMBL" id="CAMXCT020003363">
    <property type="protein sequence ID" value="CAL1157465.1"/>
    <property type="molecule type" value="Genomic_DNA"/>
</dbReference>
<evidence type="ECO:0000313" key="2">
    <source>
        <dbReference type="EMBL" id="CAL4791402.1"/>
    </source>
</evidence>
<organism evidence="1">
    <name type="scientific">Cladocopium goreaui</name>
    <dbReference type="NCBI Taxonomy" id="2562237"/>
    <lineage>
        <taxon>Eukaryota</taxon>
        <taxon>Sar</taxon>
        <taxon>Alveolata</taxon>
        <taxon>Dinophyceae</taxon>
        <taxon>Suessiales</taxon>
        <taxon>Symbiodiniaceae</taxon>
        <taxon>Cladocopium</taxon>
    </lineage>
</organism>
<evidence type="ECO:0000313" key="3">
    <source>
        <dbReference type="Proteomes" id="UP001152797"/>
    </source>
</evidence>
<keyword evidence="3" id="KW-1185">Reference proteome</keyword>
<gene>
    <name evidence="1" type="ORF">C1SCF055_LOCUS29907</name>
</gene>
<dbReference type="AlphaFoldDB" id="A0A9P1GAX4"/>
<dbReference type="EMBL" id="CAMXCT010003363">
    <property type="protein sequence ID" value="CAI4004090.1"/>
    <property type="molecule type" value="Genomic_DNA"/>
</dbReference>
<accession>A0A9P1GAX4</accession>
<reference evidence="1" key="1">
    <citation type="submission" date="2022-10" db="EMBL/GenBank/DDBJ databases">
        <authorList>
            <person name="Chen Y."/>
            <person name="Dougan E. K."/>
            <person name="Chan C."/>
            <person name="Rhodes N."/>
            <person name="Thang M."/>
        </authorList>
    </citation>
    <scope>NUCLEOTIDE SEQUENCE</scope>
</reference>
<name>A0A9P1GAX4_9DINO</name>